<dbReference type="GO" id="GO:0004553">
    <property type="term" value="F:hydrolase activity, hydrolyzing O-glycosyl compounds"/>
    <property type="evidence" value="ECO:0007669"/>
    <property type="project" value="InterPro"/>
</dbReference>
<dbReference type="Proteomes" id="UP000708208">
    <property type="component" value="Unassembled WGS sequence"/>
</dbReference>
<evidence type="ECO:0000313" key="5">
    <source>
        <dbReference type="Proteomes" id="UP000708208"/>
    </source>
</evidence>
<dbReference type="AlphaFoldDB" id="A0A8J2PC28"/>
<dbReference type="InterPro" id="IPR019801">
    <property type="entry name" value="Glyco_hydro_35_CS"/>
</dbReference>
<feature type="domain" description="Glycoside hydrolase 35 catalytic" evidence="3">
    <location>
        <begin position="1"/>
        <end position="116"/>
    </location>
</feature>
<evidence type="ECO:0000256" key="1">
    <source>
        <dbReference type="ARBA" id="ARBA00022801"/>
    </source>
</evidence>
<keyword evidence="1" id="KW-0378">Hydrolase</keyword>
<evidence type="ECO:0000313" key="4">
    <source>
        <dbReference type="EMBL" id="CAG7823017.1"/>
    </source>
</evidence>
<name>A0A8J2PC28_9HEXA</name>
<dbReference type="Pfam" id="PF01301">
    <property type="entry name" value="Glyco_hydro_35"/>
    <property type="match status" value="1"/>
</dbReference>
<keyword evidence="2" id="KW-0326">Glycosidase</keyword>
<dbReference type="InterPro" id="IPR001944">
    <property type="entry name" value="Glycoside_Hdrlase_35"/>
</dbReference>
<reference evidence="4" key="1">
    <citation type="submission" date="2021-06" db="EMBL/GenBank/DDBJ databases">
        <authorList>
            <person name="Hodson N. C."/>
            <person name="Mongue J. A."/>
            <person name="Jaron S. K."/>
        </authorList>
    </citation>
    <scope>NUCLEOTIDE SEQUENCE</scope>
</reference>
<dbReference type="OrthoDB" id="7975927at2759"/>
<dbReference type="EMBL" id="CAJVCH010528103">
    <property type="protein sequence ID" value="CAG7823017.1"/>
    <property type="molecule type" value="Genomic_DNA"/>
</dbReference>
<dbReference type="InterPro" id="IPR031330">
    <property type="entry name" value="Gly_Hdrlase_35_cat"/>
</dbReference>
<organism evidence="4 5">
    <name type="scientific">Allacma fusca</name>
    <dbReference type="NCBI Taxonomy" id="39272"/>
    <lineage>
        <taxon>Eukaryota</taxon>
        <taxon>Metazoa</taxon>
        <taxon>Ecdysozoa</taxon>
        <taxon>Arthropoda</taxon>
        <taxon>Hexapoda</taxon>
        <taxon>Collembola</taxon>
        <taxon>Symphypleona</taxon>
        <taxon>Sminthuridae</taxon>
        <taxon>Allacma</taxon>
    </lineage>
</organism>
<sequence>MGGLPPWLLWQSSTMRVRTTHPDFVYYVSNWFGVLLTKLKPYLYKNGGPIIMVQVENEYGSFGCDPDYKTFLRDLMQFHLGDDVVLFTTDNAIESKLKCGSIPSVYPTVDFGPGRNLH</sequence>
<evidence type="ECO:0000256" key="2">
    <source>
        <dbReference type="ARBA" id="ARBA00023295"/>
    </source>
</evidence>
<proteinExistence type="predicted"/>
<comment type="caution">
    <text evidence="4">The sequence shown here is derived from an EMBL/GenBank/DDBJ whole genome shotgun (WGS) entry which is preliminary data.</text>
</comment>
<keyword evidence="5" id="KW-1185">Reference proteome</keyword>
<dbReference type="PANTHER" id="PTHR23421">
    <property type="entry name" value="BETA-GALACTOSIDASE RELATED"/>
    <property type="match status" value="1"/>
</dbReference>
<dbReference type="GO" id="GO:0005975">
    <property type="term" value="P:carbohydrate metabolic process"/>
    <property type="evidence" value="ECO:0007669"/>
    <property type="project" value="InterPro"/>
</dbReference>
<protein>
    <recommendedName>
        <fullName evidence="3">Glycoside hydrolase 35 catalytic domain-containing protein</fullName>
    </recommendedName>
</protein>
<gene>
    <name evidence="4" type="ORF">AFUS01_LOCUS33255</name>
</gene>
<accession>A0A8J2PC28</accession>
<evidence type="ECO:0000259" key="3">
    <source>
        <dbReference type="Pfam" id="PF01301"/>
    </source>
</evidence>
<dbReference type="PROSITE" id="PS01182">
    <property type="entry name" value="GLYCOSYL_HYDROL_F35"/>
    <property type="match status" value="1"/>
</dbReference>